<reference evidence="1" key="2">
    <citation type="journal article" date="2014" name="ISME J.">
        <title>Microbial stratification in low pH oxic and suboxic macroscopic growths along an acid mine drainage.</title>
        <authorList>
            <person name="Mendez-Garcia C."/>
            <person name="Mesa V."/>
            <person name="Sprenger R.R."/>
            <person name="Richter M."/>
            <person name="Diez M.S."/>
            <person name="Solano J."/>
            <person name="Bargiela R."/>
            <person name="Golyshina O.V."/>
            <person name="Manteca A."/>
            <person name="Ramos J.L."/>
            <person name="Gallego J.R."/>
            <person name="Llorente I."/>
            <person name="Martins Dos Santos V.A."/>
            <person name="Jensen O.N."/>
            <person name="Pelaez A.I."/>
            <person name="Sanchez J."/>
            <person name="Ferrer M."/>
        </authorList>
    </citation>
    <scope>NUCLEOTIDE SEQUENCE</scope>
</reference>
<comment type="caution">
    <text evidence="1">The sequence shown here is derived from an EMBL/GenBank/DDBJ whole genome shotgun (WGS) entry which is preliminary data.</text>
</comment>
<dbReference type="EMBL" id="AUZY01011705">
    <property type="protein sequence ID" value="EQD33609.1"/>
    <property type="molecule type" value="Genomic_DNA"/>
</dbReference>
<dbReference type="InterPro" id="IPR007396">
    <property type="entry name" value="TR_PAI2-type"/>
</dbReference>
<dbReference type="PANTHER" id="PTHR35802:SF1">
    <property type="entry name" value="PROTEASE SYNTHASE AND SPORULATION PROTEIN PAI 2"/>
    <property type="match status" value="1"/>
</dbReference>
<sequence length="188" mass="21599">MRENPFAYFMSAVDDGVLFSPLPTIVEESHGEVSIYAHMAAVNEHSRHLDNKRISIVFMGTHHYISPRWYVDPSSVPTWNYALVIARGISSILDFPDTMNLLKKLSERFDPEWTALEKEKESYYQRMVSQIVAFRVKCESVEGKFKLSQNHPLEDRKRVIEALSTADEEGKGMAELMKRTVLNESRGT</sequence>
<dbReference type="PIRSF" id="PIRSF010372">
    <property type="entry name" value="PaiB"/>
    <property type="match status" value="1"/>
</dbReference>
<gene>
    <name evidence="1" type="ORF">B1B_17525</name>
</gene>
<dbReference type="SUPFAM" id="SSF50475">
    <property type="entry name" value="FMN-binding split barrel"/>
    <property type="match status" value="1"/>
</dbReference>
<dbReference type="InterPro" id="IPR012349">
    <property type="entry name" value="Split_barrel_FMN-bd"/>
</dbReference>
<dbReference type="Gene3D" id="2.30.110.10">
    <property type="entry name" value="Electron Transport, Fmn-binding Protein, Chain A"/>
    <property type="match status" value="1"/>
</dbReference>
<accession>T0ZY68</accession>
<name>T0ZY68_9ZZZZ</name>
<protein>
    <submittedName>
        <fullName evidence="1">Negative transcriptional regulator</fullName>
    </submittedName>
</protein>
<dbReference type="PANTHER" id="PTHR35802">
    <property type="entry name" value="PROTEASE SYNTHASE AND SPORULATION PROTEIN PAI 2"/>
    <property type="match status" value="1"/>
</dbReference>
<dbReference type="Pfam" id="PF04299">
    <property type="entry name" value="FMN_bind_2"/>
    <property type="match status" value="1"/>
</dbReference>
<organism evidence="1">
    <name type="scientific">mine drainage metagenome</name>
    <dbReference type="NCBI Taxonomy" id="410659"/>
    <lineage>
        <taxon>unclassified sequences</taxon>
        <taxon>metagenomes</taxon>
        <taxon>ecological metagenomes</taxon>
    </lineage>
</organism>
<dbReference type="AlphaFoldDB" id="T0ZY68"/>
<reference evidence="1" key="1">
    <citation type="submission" date="2013-08" db="EMBL/GenBank/DDBJ databases">
        <authorList>
            <person name="Mendez C."/>
            <person name="Richter M."/>
            <person name="Ferrer M."/>
            <person name="Sanchez J."/>
        </authorList>
    </citation>
    <scope>NUCLEOTIDE SEQUENCE</scope>
</reference>
<proteinExistence type="predicted"/>
<evidence type="ECO:0000313" key="1">
    <source>
        <dbReference type="EMBL" id="EQD33609.1"/>
    </source>
</evidence>